<dbReference type="Gene3D" id="2.40.50.1070">
    <property type="match status" value="1"/>
</dbReference>
<dbReference type="PANTHER" id="PTHR11061:SF30">
    <property type="entry name" value="TRNA (URACIL(54)-C(5))-METHYLTRANSFERASE"/>
    <property type="match status" value="1"/>
</dbReference>
<reference evidence="7 8" key="1">
    <citation type="submission" date="2009-08" db="EMBL/GenBank/DDBJ databases">
        <authorList>
            <person name="Muzny D."/>
            <person name="Qin X."/>
            <person name="Deng J."/>
            <person name="Jiang H."/>
            <person name="Liu Y."/>
            <person name="Qu J."/>
            <person name="Song X.-Z."/>
            <person name="Zhang L."/>
            <person name="Thornton R."/>
            <person name="Coyle M."/>
            <person name="Francisco L."/>
            <person name="Jackson L."/>
            <person name="Javaid M."/>
            <person name="Korchina V."/>
            <person name="Kovar C."/>
            <person name="Mata R."/>
            <person name="Mathew T."/>
            <person name="Ngo R."/>
            <person name="Nguyen L."/>
            <person name="Nguyen N."/>
            <person name="Okwuonu G."/>
            <person name="Ongeri F."/>
            <person name="Pham C."/>
            <person name="Simmons D."/>
            <person name="Wilczek-Boney K."/>
            <person name="Hale W."/>
            <person name="Jakkamsetti A."/>
            <person name="Pham P."/>
            <person name="Ruth R."/>
            <person name="San Lucas F."/>
            <person name="Warren J."/>
            <person name="Zhang J."/>
            <person name="Zhao Z."/>
            <person name="Zhou C."/>
            <person name="Zhu D."/>
            <person name="Lee S."/>
            <person name="Bess C."/>
            <person name="Blankenburg K."/>
            <person name="Forbes L."/>
            <person name="Fu Q."/>
            <person name="Gubbala S."/>
            <person name="Hirani K."/>
            <person name="Jayaseelan J.C."/>
            <person name="Lara F."/>
            <person name="Munidasa M."/>
            <person name="Palculict T."/>
            <person name="Patil S."/>
            <person name="Pu L.-L."/>
            <person name="Saada N."/>
            <person name="Tang L."/>
            <person name="Weissenberger G."/>
            <person name="Zhu Y."/>
            <person name="Hemphill L."/>
            <person name="Shang Y."/>
            <person name="Youmans B."/>
            <person name="Ayvaz T."/>
            <person name="Ross M."/>
            <person name="Santibanez J."/>
            <person name="Aqrawi P."/>
            <person name="Gross S."/>
            <person name="Joshi V."/>
            <person name="Fowler G."/>
            <person name="Nazareth L."/>
            <person name="Reid J."/>
            <person name="Worley K."/>
            <person name="Petrosino J."/>
            <person name="Highlander S."/>
            <person name="Gibbs R."/>
        </authorList>
    </citation>
    <scope>NUCLEOTIDE SEQUENCE [LARGE SCALE GENOMIC DNA]</scope>
    <source>
        <strain evidence="7 8">ATCC 49175</strain>
    </source>
</reference>
<feature type="active site" description="Nucleophile" evidence="4">
    <location>
        <position position="423"/>
    </location>
</feature>
<feature type="binding site" evidence="4">
    <location>
        <position position="396"/>
    </location>
    <ligand>
        <name>S-adenosyl-L-methionine</name>
        <dbReference type="ChEBI" id="CHEBI:59789"/>
    </ligand>
</feature>
<dbReference type="PANTHER" id="PTHR11061">
    <property type="entry name" value="RNA M5U METHYLTRANSFERASE"/>
    <property type="match status" value="1"/>
</dbReference>
<name>C8NHD6_9LACT</name>
<keyword evidence="2 4" id="KW-0808">Transferase</keyword>
<dbReference type="GO" id="GO:0070041">
    <property type="term" value="F:rRNA (uridine-C5-)-methyltransferase activity"/>
    <property type="evidence" value="ECO:0007669"/>
    <property type="project" value="TreeGrafter"/>
</dbReference>
<dbReference type="HOGENOM" id="CLU_014689_7_0_9"/>
<dbReference type="Gene3D" id="2.40.50.140">
    <property type="entry name" value="Nucleic acid-binding proteins"/>
    <property type="match status" value="1"/>
</dbReference>
<feature type="active site" evidence="5">
    <location>
        <position position="423"/>
    </location>
</feature>
<protein>
    <submittedName>
        <fullName evidence="7">23S rRNA (Uracil-5-)-methyltransferase RumA</fullName>
        <ecNumber evidence="7">2.1.1.-</ecNumber>
    </submittedName>
</protein>
<feature type="binding site" evidence="4">
    <location>
        <position position="327"/>
    </location>
    <ligand>
        <name>S-adenosyl-L-methionine</name>
        <dbReference type="ChEBI" id="CHEBI:59789"/>
    </ligand>
</feature>
<dbReference type="InterPro" id="IPR029063">
    <property type="entry name" value="SAM-dependent_MTases_sf"/>
</dbReference>
<dbReference type="GO" id="GO:0070475">
    <property type="term" value="P:rRNA base methylation"/>
    <property type="evidence" value="ECO:0007669"/>
    <property type="project" value="TreeGrafter"/>
</dbReference>
<accession>C8NHD6</accession>
<sequence>MLKDGIIDVINSGGTEMKKNEFYTVTIEDLTHEGLGVGKVDGFPLFIENSISGEVVRVKTMKIGKSYGYARVEEWLEMSPNRVDVKDALGTRVGTMPLQHMTYESQLAFKQQQVKNVMTKIAKMPELEVRRALGMESALGYRNKAQIPVRTVDGLLTTGFFKKNSHDLIPMENFHIQDPEIDRLIVAVRDILRKYPVVAYDEANHTGDLKHIIVRRGLRTKQVMIIFVTRTKGLPQAEAIVRDITAAHPEVVSIVQNIQPKPTNVIMGRETKVLFGEDVYEEKLFEFTFKISARSFFQVNTVQTEVLYQQAIDAADLKGGETVVDAYCGIGTMSLAFARDAKKVYAMEIVDDAIVMAKENAKLNGVTNVHFETGAAEKIMPRWKEEGIQPDVIVVDPPRKGLDLAFIEAACATRPERIVYVSCNPATLARDLVHFKERGYEAQYVQPVDMFPMTAHIEVVGLLERKG</sequence>
<evidence type="ECO:0000259" key="6">
    <source>
        <dbReference type="PROSITE" id="PS50926"/>
    </source>
</evidence>
<evidence type="ECO:0000256" key="1">
    <source>
        <dbReference type="ARBA" id="ARBA00022603"/>
    </source>
</evidence>
<evidence type="ECO:0000256" key="4">
    <source>
        <dbReference type="PROSITE-ProRule" id="PRU01024"/>
    </source>
</evidence>
<dbReference type="AlphaFoldDB" id="C8NHD6"/>
<dbReference type="NCBIfam" id="TIGR00479">
    <property type="entry name" value="rumA"/>
    <property type="match status" value="1"/>
</dbReference>
<dbReference type="InterPro" id="IPR030390">
    <property type="entry name" value="MeTrfase_TrmA_AS"/>
</dbReference>
<dbReference type="PROSITE" id="PS50926">
    <property type="entry name" value="TRAM"/>
    <property type="match status" value="1"/>
</dbReference>
<keyword evidence="1 4" id="KW-0489">Methyltransferase</keyword>
<dbReference type="SUPFAM" id="SSF53335">
    <property type="entry name" value="S-adenosyl-L-methionine-dependent methyltransferases"/>
    <property type="match status" value="1"/>
</dbReference>
<dbReference type="Pfam" id="PF01938">
    <property type="entry name" value="TRAM"/>
    <property type="match status" value="1"/>
</dbReference>
<evidence type="ECO:0000256" key="2">
    <source>
        <dbReference type="ARBA" id="ARBA00022679"/>
    </source>
</evidence>
<evidence type="ECO:0000313" key="7">
    <source>
        <dbReference type="EMBL" id="EEW37113.1"/>
    </source>
</evidence>
<dbReference type="CDD" id="cd02440">
    <property type="entry name" value="AdoMet_MTases"/>
    <property type="match status" value="1"/>
</dbReference>
<dbReference type="InterPro" id="IPR010280">
    <property type="entry name" value="U5_MeTrfase_fam"/>
</dbReference>
<dbReference type="PROSITE" id="PS01230">
    <property type="entry name" value="TRMA_1"/>
    <property type="match status" value="1"/>
</dbReference>
<comment type="similarity">
    <text evidence="4">Belongs to the class I-like SAM-binding methyltransferase superfamily. RNA M5U methyltransferase family.</text>
</comment>
<organism evidence="7 8">
    <name type="scientific">Granulicatella adiacens ATCC 49175</name>
    <dbReference type="NCBI Taxonomy" id="638301"/>
    <lineage>
        <taxon>Bacteria</taxon>
        <taxon>Bacillati</taxon>
        <taxon>Bacillota</taxon>
        <taxon>Bacilli</taxon>
        <taxon>Lactobacillales</taxon>
        <taxon>Carnobacteriaceae</taxon>
        <taxon>Granulicatella</taxon>
    </lineage>
</organism>
<evidence type="ECO:0000256" key="3">
    <source>
        <dbReference type="ARBA" id="ARBA00022691"/>
    </source>
</evidence>
<evidence type="ECO:0000313" key="8">
    <source>
        <dbReference type="Proteomes" id="UP000005926"/>
    </source>
</evidence>
<dbReference type="PROSITE" id="PS01231">
    <property type="entry name" value="TRMA_2"/>
    <property type="match status" value="1"/>
</dbReference>
<dbReference type="FunFam" id="3.40.50.150:FF:000009">
    <property type="entry name" value="23S rRNA (Uracil(1939)-C(5))-methyltransferase RlmD"/>
    <property type="match status" value="1"/>
</dbReference>
<feature type="domain" description="TRAM" evidence="6">
    <location>
        <begin position="16"/>
        <end position="74"/>
    </location>
</feature>
<dbReference type="InterPro" id="IPR012340">
    <property type="entry name" value="NA-bd_OB-fold"/>
</dbReference>
<dbReference type="eggNOG" id="COG2265">
    <property type="taxonomic scope" value="Bacteria"/>
</dbReference>
<comment type="caution">
    <text evidence="7">The sequence shown here is derived from an EMBL/GenBank/DDBJ whole genome shotgun (WGS) entry which is preliminary data.</text>
</comment>
<dbReference type="PROSITE" id="PS51687">
    <property type="entry name" value="SAM_MT_RNA_M5U"/>
    <property type="match status" value="1"/>
</dbReference>
<evidence type="ECO:0000256" key="5">
    <source>
        <dbReference type="PROSITE-ProRule" id="PRU10015"/>
    </source>
</evidence>
<gene>
    <name evidence="7" type="primary">rumA</name>
    <name evidence="7" type="ORF">HMPREF0444_1331</name>
</gene>
<proteinExistence type="inferred from homology"/>
<dbReference type="SUPFAM" id="SSF50249">
    <property type="entry name" value="Nucleic acid-binding proteins"/>
    <property type="match status" value="1"/>
</dbReference>
<dbReference type="Proteomes" id="UP000005926">
    <property type="component" value="Unassembled WGS sequence"/>
</dbReference>
<dbReference type="InterPro" id="IPR002792">
    <property type="entry name" value="TRAM_dom"/>
</dbReference>
<keyword evidence="3 4" id="KW-0949">S-adenosyl-L-methionine</keyword>
<dbReference type="Gene3D" id="3.40.50.150">
    <property type="entry name" value="Vaccinia Virus protein VP39"/>
    <property type="match status" value="1"/>
</dbReference>
<keyword evidence="8" id="KW-1185">Reference proteome</keyword>
<dbReference type="EMBL" id="ACKZ01000020">
    <property type="protein sequence ID" value="EEW37113.1"/>
    <property type="molecule type" value="Genomic_DNA"/>
</dbReference>
<dbReference type="STRING" id="638301.HMPREF0444_1331"/>
<dbReference type="Pfam" id="PF05958">
    <property type="entry name" value="tRNA_U5-meth_tr"/>
    <property type="match status" value="1"/>
</dbReference>
<dbReference type="EC" id="2.1.1.-" evidence="7"/>
<dbReference type="FunFam" id="2.40.50.1070:FF:000003">
    <property type="entry name" value="23S rRNA (Uracil-5-)-methyltransferase RumA"/>
    <property type="match status" value="1"/>
</dbReference>
<feature type="binding site" evidence="4">
    <location>
        <position position="298"/>
    </location>
    <ligand>
        <name>S-adenosyl-L-methionine</name>
        <dbReference type="ChEBI" id="CHEBI:59789"/>
    </ligand>
</feature>
<feature type="binding site" evidence="4">
    <location>
        <position position="348"/>
    </location>
    <ligand>
        <name>S-adenosyl-L-methionine</name>
        <dbReference type="ChEBI" id="CHEBI:59789"/>
    </ligand>
</feature>
<dbReference type="InterPro" id="IPR030391">
    <property type="entry name" value="MeTrfase_TrmA_CS"/>
</dbReference>